<evidence type="ECO:0000256" key="1">
    <source>
        <dbReference type="SAM" id="MobiDB-lite"/>
    </source>
</evidence>
<feature type="region of interest" description="Disordered" evidence="1">
    <location>
        <begin position="1"/>
        <end position="24"/>
    </location>
</feature>
<reference evidence="2 3" key="1">
    <citation type="submission" date="2024-02" db="EMBL/GenBank/DDBJ databases">
        <authorList>
            <person name="Daric V."/>
            <person name="Darras S."/>
        </authorList>
    </citation>
    <scope>NUCLEOTIDE SEQUENCE [LARGE SCALE GENOMIC DNA]</scope>
</reference>
<accession>A0ABP0F4K0</accession>
<dbReference type="SUPFAM" id="SSF57903">
    <property type="entry name" value="FYVE/PHD zinc finger"/>
    <property type="match status" value="1"/>
</dbReference>
<evidence type="ECO:0000313" key="3">
    <source>
        <dbReference type="Proteomes" id="UP001642483"/>
    </source>
</evidence>
<dbReference type="Proteomes" id="UP001642483">
    <property type="component" value="Unassembled WGS sequence"/>
</dbReference>
<protein>
    <submittedName>
        <fullName evidence="2">Uncharacterized protein</fullName>
    </submittedName>
</protein>
<proteinExistence type="predicted"/>
<dbReference type="Gene3D" id="3.30.40.10">
    <property type="entry name" value="Zinc/RING finger domain, C3HC4 (zinc finger)"/>
    <property type="match status" value="1"/>
</dbReference>
<evidence type="ECO:0000313" key="2">
    <source>
        <dbReference type="EMBL" id="CAK8674634.1"/>
    </source>
</evidence>
<sequence length="85" mass="9733">MMKKSLPRKRKASEQSKAAGVGSSATKEYCCLLCGDLYQDSPEEDWIQCSKCKHWCHEKCSDYAGHDFVWNLCVEDKFVAYFAVL</sequence>
<dbReference type="InterPro" id="IPR013083">
    <property type="entry name" value="Znf_RING/FYVE/PHD"/>
</dbReference>
<organism evidence="2 3">
    <name type="scientific">Clavelina lepadiformis</name>
    <name type="common">Light-bulb sea squirt</name>
    <name type="synonym">Ascidia lepadiformis</name>
    <dbReference type="NCBI Taxonomy" id="159417"/>
    <lineage>
        <taxon>Eukaryota</taxon>
        <taxon>Metazoa</taxon>
        <taxon>Chordata</taxon>
        <taxon>Tunicata</taxon>
        <taxon>Ascidiacea</taxon>
        <taxon>Aplousobranchia</taxon>
        <taxon>Clavelinidae</taxon>
        <taxon>Clavelina</taxon>
    </lineage>
</organism>
<keyword evidence="3" id="KW-1185">Reference proteome</keyword>
<feature type="compositionally biased region" description="Basic residues" evidence="1">
    <location>
        <begin position="1"/>
        <end position="11"/>
    </location>
</feature>
<comment type="caution">
    <text evidence="2">The sequence shown here is derived from an EMBL/GenBank/DDBJ whole genome shotgun (WGS) entry which is preliminary data.</text>
</comment>
<gene>
    <name evidence="2" type="ORF">CVLEPA_LOCUS4317</name>
</gene>
<dbReference type="InterPro" id="IPR011011">
    <property type="entry name" value="Znf_FYVE_PHD"/>
</dbReference>
<name>A0ABP0F4K0_CLALP</name>
<dbReference type="EMBL" id="CAWYQH010000013">
    <property type="protein sequence ID" value="CAK8674634.1"/>
    <property type="molecule type" value="Genomic_DNA"/>
</dbReference>